<name>A0A2M9BI81_9ACTN</name>
<dbReference type="OrthoDB" id="9786339at2"/>
<dbReference type="GO" id="GO:0015648">
    <property type="term" value="F:lipid-linked peptidoglycan transporter activity"/>
    <property type="evidence" value="ECO:0007669"/>
    <property type="project" value="TreeGrafter"/>
</dbReference>
<feature type="transmembrane region" description="Helical" evidence="9">
    <location>
        <begin position="155"/>
        <end position="178"/>
    </location>
</feature>
<evidence type="ECO:0000256" key="3">
    <source>
        <dbReference type="ARBA" id="ARBA00022692"/>
    </source>
</evidence>
<dbReference type="GO" id="GO:0034204">
    <property type="term" value="P:lipid translocation"/>
    <property type="evidence" value="ECO:0007669"/>
    <property type="project" value="TreeGrafter"/>
</dbReference>
<dbReference type="Proteomes" id="UP000230842">
    <property type="component" value="Unassembled WGS sequence"/>
</dbReference>
<evidence type="ECO:0000256" key="2">
    <source>
        <dbReference type="ARBA" id="ARBA00022475"/>
    </source>
</evidence>
<reference evidence="10 11" key="1">
    <citation type="submission" date="2017-11" db="EMBL/GenBank/DDBJ databases">
        <title>Genomic Encyclopedia of Archaeal and Bacterial Type Strains, Phase II (KMG-II): From Individual Species to Whole Genera.</title>
        <authorList>
            <person name="Goeker M."/>
        </authorList>
    </citation>
    <scope>NUCLEOTIDE SEQUENCE [LARGE SCALE GENOMIC DNA]</scope>
    <source>
        <strain evidence="10 11">DSM 27763</strain>
    </source>
</reference>
<evidence type="ECO:0000256" key="6">
    <source>
        <dbReference type="ARBA" id="ARBA00022989"/>
    </source>
</evidence>
<dbReference type="AlphaFoldDB" id="A0A2M9BI81"/>
<dbReference type="InterPro" id="IPR051050">
    <property type="entry name" value="Lipid_II_flippase_MurJ/MviN"/>
</dbReference>
<evidence type="ECO:0000313" key="11">
    <source>
        <dbReference type="Proteomes" id="UP000230842"/>
    </source>
</evidence>
<keyword evidence="6 9" id="KW-1133">Transmembrane helix</keyword>
<keyword evidence="4" id="KW-0133">Cell shape</keyword>
<dbReference type="Pfam" id="PF03023">
    <property type="entry name" value="MurJ"/>
    <property type="match status" value="1"/>
</dbReference>
<feature type="transmembrane region" description="Helical" evidence="9">
    <location>
        <begin position="69"/>
        <end position="96"/>
    </location>
</feature>
<feature type="transmembrane region" description="Helical" evidence="9">
    <location>
        <begin position="307"/>
        <end position="328"/>
    </location>
</feature>
<evidence type="ECO:0000313" key="10">
    <source>
        <dbReference type="EMBL" id="PJJ57661.1"/>
    </source>
</evidence>
<keyword evidence="11" id="KW-1185">Reference proteome</keyword>
<dbReference type="GO" id="GO:0008360">
    <property type="term" value="P:regulation of cell shape"/>
    <property type="evidence" value="ECO:0007669"/>
    <property type="project" value="UniProtKB-KW"/>
</dbReference>
<feature type="transmembrane region" description="Helical" evidence="9">
    <location>
        <begin position="401"/>
        <end position="425"/>
    </location>
</feature>
<proteinExistence type="predicted"/>
<feature type="transmembrane region" description="Helical" evidence="9">
    <location>
        <begin position="437"/>
        <end position="458"/>
    </location>
</feature>
<feature type="transmembrane region" description="Helical" evidence="9">
    <location>
        <begin position="231"/>
        <end position="253"/>
    </location>
</feature>
<feature type="transmembrane region" description="Helical" evidence="9">
    <location>
        <begin position="497"/>
        <end position="520"/>
    </location>
</feature>
<feature type="transmembrane region" description="Helical" evidence="9">
    <location>
        <begin position="362"/>
        <end position="380"/>
    </location>
</feature>
<comment type="caution">
    <text evidence="10">The sequence shown here is derived from an EMBL/GenBank/DDBJ whole genome shotgun (WGS) entry which is preliminary data.</text>
</comment>
<feature type="transmembrane region" description="Helical" evidence="9">
    <location>
        <begin position="116"/>
        <end position="135"/>
    </location>
</feature>
<keyword evidence="3 9" id="KW-0812">Transmembrane</keyword>
<accession>A0A2M9BI81</accession>
<evidence type="ECO:0000256" key="9">
    <source>
        <dbReference type="SAM" id="Phobius"/>
    </source>
</evidence>
<dbReference type="EMBL" id="PGEZ01000001">
    <property type="protein sequence ID" value="PJJ57661.1"/>
    <property type="molecule type" value="Genomic_DNA"/>
</dbReference>
<evidence type="ECO:0000256" key="1">
    <source>
        <dbReference type="ARBA" id="ARBA00004651"/>
    </source>
</evidence>
<organism evidence="10 11">
    <name type="scientific">Mumia flava</name>
    <dbReference type="NCBI Taxonomy" id="1348852"/>
    <lineage>
        <taxon>Bacteria</taxon>
        <taxon>Bacillati</taxon>
        <taxon>Actinomycetota</taxon>
        <taxon>Actinomycetes</taxon>
        <taxon>Propionibacteriales</taxon>
        <taxon>Nocardioidaceae</taxon>
        <taxon>Mumia</taxon>
    </lineage>
</organism>
<dbReference type="RefSeq" id="WP_100414739.1">
    <property type="nucleotide sequence ID" value="NZ_PGEZ01000001.1"/>
</dbReference>
<feature type="transmembrane region" description="Helical" evidence="9">
    <location>
        <begin position="532"/>
        <end position="557"/>
    </location>
</feature>
<keyword evidence="5" id="KW-0573">Peptidoglycan synthesis</keyword>
<protein>
    <submittedName>
        <fullName evidence="10">Putative peptidoglycan lipid II flippase</fullName>
    </submittedName>
</protein>
<dbReference type="PANTHER" id="PTHR47019">
    <property type="entry name" value="LIPID II FLIPPASE MURJ"/>
    <property type="match status" value="1"/>
</dbReference>
<gene>
    <name evidence="10" type="ORF">CLV56_1899</name>
</gene>
<dbReference type="NCBIfam" id="TIGR01695">
    <property type="entry name" value="murJ_mviN"/>
    <property type="match status" value="1"/>
</dbReference>
<evidence type="ECO:0000256" key="5">
    <source>
        <dbReference type="ARBA" id="ARBA00022984"/>
    </source>
</evidence>
<dbReference type="InterPro" id="IPR004268">
    <property type="entry name" value="MurJ"/>
</dbReference>
<keyword evidence="2" id="KW-1003">Cell membrane</keyword>
<feature type="transmembrane region" description="Helical" evidence="9">
    <location>
        <begin position="470"/>
        <end position="491"/>
    </location>
</feature>
<feature type="transmembrane region" description="Helical" evidence="9">
    <location>
        <begin position="569"/>
        <end position="593"/>
    </location>
</feature>
<evidence type="ECO:0000256" key="7">
    <source>
        <dbReference type="ARBA" id="ARBA00023136"/>
    </source>
</evidence>
<feature type="region of interest" description="Disordered" evidence="8">
    <location>
        <begin position="1"/>
        <end position="53"/>
    </location>
</feature>
<dbReference type="GO" id="GO:0005886">
    <property type="term" value="C:plasma membrane"/>
    <property type="evidence" value="ECO:0007669"/>
    <property type="project" value="UniProtKB-SubCell"/>
</dbReference>
<evidence type="ECO:0000256" key="4">
    <source>
        <dbReference type="ARBA" id="ARBA00022960"/>
    </source>
</evidence>
<comment type="subcellular location">
    <subcellularLocation>
        <location evidence="1">Cell membrane</location>
        <topology evidence="1">Multi-pass membrane protein</topology>
    </subcellularLocation>
</comment>
<dbReference type="GO" id="GO:0009252">
    <property type="term" value="P:peptidoglycan biosynthetic process"/>
    <property type="evidence" value="ECO:0007669"/>
    <property type="project" value="UniProtKB-KW"/>
</dbReference>
<feature type="transmembrane region" description="Helical" evidence="9">
    <location>
        <begin position="198"/>
        <end position="219"/>
    </location>
</feature>
<keyword evidence="7 9" id="KW-0472">Membrane</keyword>
<dbReference type="PANTHER" id="PTHR47019:SF1">
    <property type="entry name" value="LIPID II FLIPPASE MURJ"/>
    <property type="match status" value="1"/>
</dbReference>
<evidence type="ECO:0000256" key="8">
    <source>
        <dbReference type="SAM" id="MobiDB-lite"/>
    </source>
</evidence>
<dbReference type="PRINTS" id="PR01806">
    <property type="entry name" value="VIRFACTRMVIN"/>
</dbReference>
<feature type="transmembrane region" description="Helical" evidence="9">
    <location>
        <begin position="265"/>
        <end position="286"/>
    </location>
</feature>
<sequence>MSKHRRSRREARDPDHPPAAPEPTGGAPLGSAAERAASVAGESGADPTSDPAAVNEVVAEAERRTSTGLLSASVLMAAGTVVSRLTGFVRASLIFAAIGSSLNADIFTGANTIPNALYILVAGGIFNVVLVPQLVRAMRNDADGGDAYAQRIVTLGLSVLLVATVVLVIATPLLTRIVFDPMLFEPQHAAALESAYTLMRYCLPQIFFYGAFVLVGQILNSRGRFGPMMWAPIANNLISCAILVTYIAVYGSSDGSDGFTSGEEALLGLGSTLGIAVQALVLVPYLRAAGFHYRPRFDWRGVGLGHTLRLGAWTLGFILVNQATYVVVNRIASSAGLRAAEAGIDDPAGTTVYANAFLITQVPHGVITVSLVTATMPLLSRLAAQGRRQDVRAELQRTMRLVLALVAPVAVAVLALSTPLGVLIGSWGEMTGETGPLGNTIAAFAPAIVLFSLQYMTLRGFYALEDTRTPFFIQIVLATTNIVLAITLTASVSPSQIAPALALAYGAAYLVGSATSLIVLSTRVGPVVDWRVAGYAVRLTTACMVAGAAMLVVLVVFNTRGVADVESKAGALVIFASAGLIGAVSYLAAAWLLRLREVQDVVRTVLRRSAS</sequence>